<evidence type="ECO:0000313" key="4">
    <source>
        <dbReference type="Proteomes" id="UP000192277"/>
    </source>
</evidence>
<dbReference type="Proteomes" id="UP000192277">
    <property type="component" value="Unassembled WGS sequence"/>
</dbReference>
<name>A0ABX3P0P3_9BACT</name>
<evidence type="ECO:0000256" key="2">
    <source>
        <dbReference type="SAM" id="SignalP"/>
    </source>
</evidence>
<dbReference type="SMART" id="SM00386">
    <property type="entry name" value="HAT"/>
    <property type="match status" value="3"/>
</dbReference>
<keyword evidence="2" id="KW-0732">Signal</keyword>
<accession>A0ABX3P0P3</accession>
<dbReference type="InterPro" id="IPR019734">
    <property type="entry name" value="TPR_rpt"/>
</dbReference>
<dbReference type="InterPro" id="IPR003107">
    <property type="entry name" value="HAT"/>
</dbReference>
<protein>
    <recommendedName>
        <fullName evidence="5">Tetratricopeptide TPR_1 repeat-containing protein</fullName>
    </recommendedName>
</protein>
<evidence type="ECO:0000313" key="3">
    <source>
        <dbReference type="EMBL" id="OQP48737.1"/>
    </source>
</evidence>
<proteinExistence type="predicted"/>
<evidence type="ECO:0000256" key="1">
    <source>
        <dbReference type="PROSITE-ProRule" id="PRU00339"/>
    </source>
</evidence>
<gene>
    <name evidence="3" type="ORF">A4D02_08520</name>
</gene>
<organism evidence="3 4">
    <name type="scientific">Niastella koreensis</name>
    <dbReference type="NCBI Taxonomy" id="354356"/>
    <lineage>
        <taxon>Bacteria</taxon>
        <taxon>Pseudomonadati</taxon>
        <taxon>Bacteroidota</taxon>
        <taxon>Chitinophagia</taxon>
        <taxon>Chitinophagales</taxon>
        <taxon>Chitinophagaceae</taxon>
        <taxon>Niastella</taxon>
    </lineage>
</organism>
<dbReference type="SUPFAM" id="SSF48452">
    <property type="entry name" value="TPR-like"/>
    <property type="match status" value="2"/>
</dbReference>
<dbReference type="InterPro" id="IPR011990">
    <property type="entry name" value="TPR-like_helical_dom_sf"/>
</dbReference>
<reference evidence="3 4" key="1">
    <citation type="submission" date="2016-04" db="EMBL/GenBank/DDBJ databases">
        <authorList>
            <person name="Chen L."/>
            <person name="Zhuang W."/>
            <person name="Wang G."/>
        </authorList>
    </citation>
    <scope>NUCLEOTIDE SEQUENCE [LARGE SCALE GENOMIC DNA]</scope>
    <source>
        <strain evidence="4">GR20</strain>
    </source>
</reference>
<feature type="repeat" description="TPR" evidence="1">
    <location>
        <begin position="128"/>
        <end position="161"/>
    </location>
</feature>
<feature type="chain" id="PRO_5045854695" description="Tetratricopeptide TPR_1 repeat-containing protein" evidence="2">
    <location>
        <begin position="20"/>
        <end position="343"/>
    </location>
</feature>
<feature type="signal peptide" evidence="2">
    <location>
        <begin position="1"/>
        <end position="19"/>
    </location>
</feature>
<dbReference type="RefSeq" id="WP_049815628.1">
    <property type="nucleotide sequence ID" value="NZ_LWBO01000012.1"/>
</dbReference>
<dbReference type="EMBL" id="LWBO01000012">
    <property type="protein sequence ID" value="OQP48737.1"/>
    <property type="molecule type" value="Genomic_DNA"/>
</dbReference>
<keyword evidence="4" id="KW-1185">Reference proteome</keyword>
<keyword evidence="1" id="KW-0802">TPR repeat</keyword>
<dbReference type="Gene3D" id="1.25.40.10">
    <property type="entry name" value="Tetratricopeptide repeat domain"/>
    <property type="match status" value="1"/>
</dbReference>
<sequence>MKHLLPVVGLILAVNMTQAQTESVDVKTVQETAKNYIRQGDYSNAVLVLNRGLQTNTDNLELQKDLAFAYYLNRDYAHGIEIAKKFPERPDADVQSFQILGMLYKSIEEVKECEKMYKAALKKFPNSGTLYNEYGEMLYSKKNYAEAAKLWEKGIETDPNFSGNYYNVAKYYYFTTDKVWPLIYGEIFINLESYSKRTAEIKMILLDGYKKLFTETNITKDQDTKNDFVRAFLDVMKSQSSFIGANGVTPETLSAVRTKFVLEWFAKYAKGLPFRLYEYHQQLLKAGMFDAYNQWIFGTTASLPVYENWTKTHQEEYNKFDYFQHNRVFKLPSSGQYYQTAKN</sequence>
<dbReference type="Pfam" id="PF13432">
    <property type="entry name" value="TPR_16"/>
    <property type="match status" value="1"/>
</dbReference>
<dbReference type="PROSITE" id="PS50005">
    <property type="entry name" value="TPR"/>
    <property type="match status" value="1"/>
</dbReference>
<comment type="caution">
    <text evidence="3">The sequence shown here is derived from an EMBL/GenBank/DDBJ whole genome shotgun (WGS) entry which is preliminary data.</text>
</comment>
<dbReference type="SMART" id="SM00028">
    <property type="entry name" value="TPR"/>
    <property type="match status" value="3"/>
</dbReference>
<evidence type="ECO:0008006" key="5">
    <source>
        <dbReference type="Google" id="ProtNLM"/>
    </source>
</evidence>